<feature type="compositionally biased region" description="Basic and acidic residues" evidence="1">
    <location>
        <begin position="1666"/>
        <end position="1676"/>
    </location>
</feature>
<feature type="compositionally biased region" description="Pro residues" evidence="1">
    <location>
        <begin position="1146"/>
        <end position="1156"/>
    </location>
</feature>
<feature type="region of interest" description="Disordered" evidence="1">
    <location>
        <begin position="297"/>
        <end position="344"/>
    </location>
</feature>
<dbReference type="GO" id="GO:0005929">
    <property type="term" value="C:cilium"/>
    <property type="evidence" value="ECO:0007669"/>
    <property type="project" value="Ensembl"/>
</dbReference>
<dbReference type="Bgee" id="ENSCHIG00000021373">
    <property type="expression patterns" value="Expressed in uterine horn and 17 other cell types or tissues"/>
</dbReference>
<dbReference type="PANTHER" id="PTHR22042">
    <property type="entry name" value="TANKYRASE 1 BINDING PROTEIN"/>
    <property type="match status" value="1"/>
</dbReference>
<feature type="region of interest" description="Disordered" evidence="1">
    <location>
        <begin position="1"/>
        <end position="21"/>
    </location>
</feature>
<dbReference type="InterPro" id="IPR032764">
    <property type="entry name" value="Tankyrase-bd_C"/>
</dbReference>
<feature type="compositionally biased region" description="Basic and acidic residues" evidence="1">
    <location>
        <begin position="1421"/>
        <end position="1431"/>
    </location>
</feature>
<feature type="compositionally biased region" description="Basic and acidic residues" evidence="1">
    <location>
        <begin position="1455"/>
        <end position="1475"/>
    </location>
</feature>
<feature type="region of interest" description="Disordered" evidence="1">
    <location>
        <begin position="388"/>
        <end position="712"/>
    </location>
</feature>
<feature type="compositionally biased region" description="Basic and acidic residues" evidence="1">
    <location>
        <begin position="568"/>
        <end position="583"/>
    </location>
</feature>
<feature type="compositionally biased region" description="Polar residues" evidence="1">
    <location>
        <begin position="1595"/>
        <end position="1605"/>
    </location>
</feature>
<dbReference type="OMA" id="ADQSGHC"/>
<dbReference type="Proteomes" id="UP000291000">
    <property type="component" value="Chromosome 17"/>
</dbReference>
<dbReference type="STRING" id="9925.ENSCHIP00000024021"/>
<reference evidence="3" key="2">
    <citation type="submission" date="2025-08" db="UniProtKB">
        <authorList>
            <consortium name="Ensembl"/>
        </authorList>
    </citation>
    <scope>IDENTIFICATION</scope>
</reference>
<dbReference type="Pfam" id="PF15327">
    <property type="entry name" value="Tankyrase_bdg_C"/>
    <property type="match status" value="1"/>
</dbReference>
<organism evidence="3 4">
    <name type="scientific">Capra hircus</name>
    <name type="common">Goat</name>
    <dbReference type="NCBI Taxonomy" id="9925"/>
    <lineage>
        <taxon>Eukaryota</taxon>
        <taxon>Metazoa</taxon>
        <taxon>Chordata</taxon>
        <taxon>Craniata</taxon>
        <taxon>Vertebrata</taxon>
        <taxon>Euteleostomi</taxon>
        <taxon>Mammalia</taxon>
        <taxon>Eutheria</taxon>
        <taxon>Laurasiatheria</taxon>
        <taxon>Artiodactyla</taxon>
        <taxon>Ruminantia</taxon>
        <taxon>Pecora</taxon>
        <taxon>Bovidae</taxon>
        <taxon>Caprinae</taxon>
        <taxon>Capra</taxon>
    </lineage>
</organism>
<dbReference type="GO" id="GO:0045171">
    <property type="term" value="C:intercellular bridge"/>
    <property type="evidence" value="ECO:0007669"/>
    <property type="project" value="Ensembl"/>
</dbReference>
<dbReference type="GeneID" id="102185023"/>
<dbReference type="Ensembl" id="ENSCHIT00000031881.1">
    <property type="protein sequence ID" value="ENSCHIP00000024021.1"/>
    <property type="gene ID" value="ENSCHIG00000021373.1"/>
</dbReference>
<feature type="compositionally biased region" description="Basic and acidic residues" evidence="1">
    <location>
        <begin position="416"/>
        <end position="431"/>
    </location>
</feature>
<feature type="compositionally biased region" description="Polar residues" evidence="1">
    <location>
        <begin position="1632"/>
        <end position="1647"/>
    </location>
</feature>
<dbReference type="RefSeq" id="XP_017916561.1">
    <property type="nucleotide sequence ID" value="XM_018061072.1"/>
</dbReference>
<evidence type="ECO:0000313" key="4">
    <source>
        <dbReference type="Proteomes" id="UP000291000"/>
    </source>
</evidence>
<evidence type="ECO:0000259" key="2">
    <source>
        <dbReference type="SMART" id="SM01319"/>
    </source>
</evidence>
<feature type="compositionally biased region" description="Low complexity" evidence="1">
    <location>
        <begin position="450"/>
        <end position="471"/>
    </location>
</feature>
<feature type="region of interest" description="Disordered" evidence="1">
    <location>
        <begin position="33"/>
        <end position="282"/>
    </location>
</feature>
<feature type="compositionally biased region" description="Basic and acidic residues" evidence="1">
    <location>
        <begin position="1585"/>
        <end position="1594"/>
    </location>
</feature>
<feature type="compositionally biased region" description="Basic and acidic residues" evidence="1">
    <location>
        <begin position="809"/>
        <end position="819"/>
    </location>
</feature>
<feature type="region of interest" description="Disordered" evidence="1">
    <location>
        <begin position="1200"/>
        <end position="1805"/>
    </location>
</feature>
<feature type="compositionally biased region" description="Polar residues" evidence="1">
    <location>
        <begin position="1253"/>
        <end position="1268"/>
    </location>
</feature>
<feature type="compositionally biased region" description="Polar residues" evidence="1">
    <location>
        <begin position="1554"/>
        <end position="1567"/>
    </location>
</feature>
<reference evidence="3" key="3">
    <citation type="submission" date="2025-09" db="UniProtKB">
        <authorList>
            <consortium name="Ensembl"/>
        </authorList>
    </citation>
    <scope>IDENTIFICATION</scope>
</reference>
<dbReference type="InterPro" id="IPR040006">
    <property type="entry name" value="TNKS1BP1-like"/>
</dbReference>
<gene>
    <name evidence="3" type="primary">KIAA1671</name>
</gene>
<dbReference type="OrthoDB" id="9950932at2759"/>
<evidence type="ECO:0000313" key="3">
    <source>
        <dbReference type="Ensembl" id="ENSCHIP00000024021.1"/>
    </source>
</evidence>
<feature type="compositionally biased region" description="Pro residues" evidence="1">
    <location>
        <begin position="1288"/>
        <end position="1298"/>
    </location>
</feature>
<feature type="compositionally biased region" description="Basic and acidic residues" evidence="1">
    <location>
        <begin position="1387"/>
        <end position="1404"/>
    </location>
</feature>
<feature type="compositionally biased region" description="Basic and acidic residues" evidence="1">
    <location>
        <begin position="891"/>
        <end position="901"/>
    </location>
</feature>
<feature type="region of interest" description="Disordered" evidence="1">
    <location>
        <begin position="1076"/>
        <end position="1162"/>
    </location>
</feature>
<dbReference type="PANTHER" id="PTHR22042:SF3">
    <property type="entry name" value="RIKEN CDNA 2900026A02 GENE"/>
    <property type="match status" value="1"/>
</dbReference>
<keyword evidence="4" id="KW-1185">Reference proteome</keyword>
<feature type="compositionally biased region" description="Basic and acidic residues" evidence="1">
    <location>
        <begin position="961"/>
        <end position="971"/>
    </location>
</feature>
<evidence type="ECO:0000256" key="1">
    <source>
        <dbReference type="SAM" id="MobiDB-lite"/>
    </source>
</evidence>
<feature type="compositionally biased region" description="Polar residues" evidence="1">
    <location>
        <begin position="518"/>
        <end position="527"/>
    </location>
</feature>
<feature type="region of interest" description="Disordered" evidence="1">
    <location>
        <begin position="1031"/>
        <end position="1056"/>
    </location>
</feature>
<feature type="compositionally biased region" description="Basic and acidic residues" evidence="1">
    <location>
        <begin position="1688"/>
        <end position="1713"/>
    </location>
</feature>
<feature type="compositionally biased region" description="Basic and acidic residues" evidence="1">
    <location>
        <begin position="1235"/>
        <end position="1250"/>
    </location>
</feature>
<dbReference type="GeneTree" id="ENSGT00940000154184"/>
<sequence>MATRVEVGSISSLTGVPGLGELSKEEALTRTYFRQAGDAPGPPSALLLEGKSPLRSPVRLLPLPRLAPKPFSKEKAAAADVTPLWPSPARPSPAGGPSQDVASGHLNEKMPSLAGQEVGSRDHPRSASLYPKAAFPRPTPNPVIFFESTKANPALGKGAREANAGVSQGPASAPRPEVAAKPAPPARKPVGSLPRPASLPQDSRPVATPEETGLKEPLSKASSVEDAGGTAPEPPRPRPKRRPVSAIFTESIQIPKPGPDGVAGAGKLPPTPPEKTWVRRPRPLSVDLTARFESREALARKAAEEATAGPAAQQRGPERPDPEPRVDRECLVKAEAPPQDPDSNFLQVAQKIQERKERLLCQQGGMGSLRTEGGPARVTLIGAQGLGEEKATLDGEPETAAKEPQSALPRPGKGQDMAEVRSRGAEGETRVWGEQAPRGGMKNRIGLFGEEGASALAAGSESPPATPESPAVPLEPEKAGVSVQERIKGWATESSEAKPELRRRAVQTRPLSADLTKLFSSAASSNDVRYEKCLELSGELPREPREKPKDRHGVEGTSVTRSPWKSGPPREKPRQTERKDSSDRVPGGARGESAVGARSPSEGTPDDEGSFQTVWATVFENHVEKHTVAAPSGRSPWAATPRDLADISEPQSGLLGPRSSCPQTTALKREWLEDPDLERGGGTAFSSCEPRQHRPSSLLGRHPGGEKGSHHPFLKLLESAPAPERVEPRYDVVHAFGERAHSEAVPTAPEEKALTLRSGRSRPPPSQEVTHALTPADPKCRPEGQVGSVQRASLIWEARGTRDVSGPKPEFHREPKDTHGGSCPSPRWTGGVAVSWHKAGVGLSEGRASEPRPEATSSRTTLEAQQPGTEGAGIQPGERALPRAAPPEPLPRAKDEADDSRVQPQADVPGQTVPLAMAGSQEPEARRRRASPGDQRLDRWRRRTLPHDVKFDEFSFLPPEHSSRAEPRADHLSPTGPGALGKPQVLPGREGTRQGSPDTSLDRVLPAAKQGSPVEPKATFFAVTYQIPDTQKAKSVVRPGPENWTEPSRKAAPPLSPLFYTPTSVSLNRVELLETVSGRNRAPGREREHASFPKPTEHPASLGDRILGSPGERISDADAVWVRRGPEGGGGFQNGWRDSGNKTPPGGAPQTPPAFRSPPKASELLVRRKMEAVSETFPGKAKAGYRSSVLDIDALMAEYQRPPAGSPREAQEWMAGPPAELRGLDPERPGLQGEADQRRRSLKERPEAEAPQRQASFAETNPGSTPGSSKYLAETPGAATHKVSSPLWGPPHSAPPEKNPGASLGPATGPRKKGPGIPEDEKKTFVSKHHSAKCQHPPAESKPATAWADPGAGASMQPRSSPADQRKGTPRKPQGRGEESGVAPWADHLRDLGRSPLDVKRTYSEKGPPLKIREGLSIMQEARERRQEQPKGRPSLPRESAEARDTKAGLCRQESGNRDSQKGSPRDLGRERALPDNEPLLRQMSPTTAGPRRSHSFCKDRRTGPFVDQLKQCFSRRTPEAKDTDTLVQEADSQYGTWPDQRQSGESLAPESPSPDSSATSAWKQPPSSRLSSLSSQTEVTSAGDQHDCSREQRSTSVDQSSTDLESTDGMEGLPPPDACPAKKVDDFPFIDQTSVLDSSALKTRVQLSKRSRRRAPTAHSLRRSRTSEPDGRSAWEEEADSSWMFRDSTEEKSPRKEESDEEERTPRAERTPVCRPQRMPVFPGVDPAALKAQLHKRPEADSPSETSGWAPQPKTPKSPFQPGALGSRVLPSSMEKDERSEEPSPQWLKELKSKKRQSLYENQA</sequence>
<feature type="compositionally biased region" description="Basic residues" evidence="1">
    <location>
        <begin position="1648"/>
        <end position="1665"/>
    </location>
</feature>
<dbReference type="CTD" id="85379"/>
<feature type="compositionally biased region" description="Basic and acidic residues" evidence="1">
    <location>
        <begin position="1083"/>
        <end position="1097"/>
    </location>
</feature>
<feature type="compositionally biased region" description="Basic and acidic residues" evidence="1">
    <location>
        <begin position="316"/>
        <end position="332"/>
    </location>
</feature>
<feature type="compositionally biased region" description="Low complexity" evidence="1">
    <location>
        <begin position="53"/>
        <end position="70"/>
    </location>
</feature>
<feature type="compositionally biased region" description="Basic and acidic residues" evidence="1">
    <location>
        <begin position="528"/>
        <end position="554"/>
    </location>
</feature>
<feature type="domain" description="Tankyrase 1-binding protein C-terminal" evidence="2">
    <location>
        <begin position="1625"/>
        <end position="1796"/>
    </location>
</feature>
<feature type="compositionally biased region" description="Polar residues" evidence="1">
    <location>
        <begin position="1531"/>
        <end position="1546"/>
    </location>
</feature>
<feature type="compositionally biased region" description="Polar residues" evidence="1">
    <location>
        <begin position="855"/>
        <end position="868"/>
    </location>
</feature>
<dbReference type="GO" id="GO:0015630">
    <property type="term" value="C:microtubule cytoskeleton"/>
    <property type="evidence" value="ECO:0007669"/>
    <property type="project" value="Ensembl"/>
</dbReference>
<protein>
    <submittedName>
        <fullName evidence="3">KIAA1671</fullName>
    </submittedName>
</protein>
<reference evidence="3 4" key="1">
    <citation type="submission" date="2016-04" db="EMBL/GenBank/DDBJ databases">
        <title>Polished mammalian reference genomes with single-molecule sequencing and chromosome conformation capture applied to the Capra hircus genome.</title>
        <authorList>
            <person name="Bickhart D.M."/>
            <person name="Koren S."/>
            <person name="Rosen B."/>
            <person name="Hastie A."/>
            <person name="Liachko I."/>
            <person name="Sullivan S.T."/>
            <person name="Burton J."/>
            <person name="Sayre B.L."/>
            <person name="Huson H.J."/>
            <person name="Lee J."/>
            <person name="Lam E."/>
            <person name="Kelley C.M."/>
            <person name="Hutchison J.L."/>
            <person name="Zhou Y."/>
            <person name="Sun J."/>
            <person name="Crisa A."/>
            <person name="Schwartz J.C."/>
            <person name="Hammond J.A."/>
            <person name="Schroeder S.G."/>
            <person name="Liu G.E."/>
            <person name="Dunham M."/>
            <person name="Shendure J."/>
            <person name="Sonstegard T.S."/>
            <person name="Phillippy A.M."/>
            <person name="Van Tassell C.P."/>
            <person name="Smith T.P."/>
        </authorList>
    </citation>
    <scope>NUCLEOTIDE SEQUENCE [LARGE SCALE GENOMIC DNA]</scope>
</reference>
<dbReference type="KEGG" id="chx:102185023"/>
<dbReference type="SMART" id="SM01319">
    <property type="entry name" value="Tankyrase_bdg_C"/>
    <property type="match status" value="1"/>
</dbReference>
<name>A0A452FIB6_CAPHI</name>
<feature type="region of interest" description="Disordered" evidence="1">
    <location>
        <begin position="741"/>
        <end position="1012"/>
    </location>
</feature>
<accession>A0A452FIB6</accession>
<dbReference type="EMBL" id="LWLT01000018">
    <property type="status" value="NOT_ANNOTATED_CDS"/>
    <property type="molecule type" value="Genomic_DNA"/>
</dbReference>
<proteinExistence type="predicted"/>